<dbReference type="FunFam" id="3.90.1170.20:FF:000001">
    <property type="entry name" value="Nicotinate-nucleotide diphosphorylase (Carboxylating)"/>
    <property type="match status" value="1"/>
</dbReference>
<feature type="binding site" evidence="13">
    <location>
        <position position="234"/>
    </location>
    <ligand>
        <name>substrate</name>
    </ligand>
</feature>
<evidence type="ECO:0000256" key="3">
    <source>
        <dbReference type="ARBA" id="ARBA00009400"/>
    </source>
</evidence>
<dbReference type="GO" id="GO:0009435">
    <property type="term" value="P:NAD+ biosynthetic process"/>
    <property type="evidence" value="ECO:0007669"/>
    <property type="project" value="UniProtKB-UniPathway"/>
</dbReference>
<dbReference type="InterPro" id="IPR022412">
    <property type="entry name" value="Quinolinate_PRibosylTrfase_N"/>
</dbReference>
<comment type="catalytic activity">
    <reaction evidence="10">
        <text>nicotinate beta-D-ribonucleotide + CO2 + diphosphate = quinolinate + 5-phospho-alpha-D-ribose 1-diphosphate + 2 H(+)</text>
        <dbReference type="Rhea" id="RHEA:12733"/>
        <dbReference type="ChEBI" id="CHEBI:15378"/>
        <dbReference type="ChEBI" id="CHEBI:16526"/>
        <dbReference type="ChEBI" id="CHEBI:29959"/>
        <dbReference type="ChEBI" id="CHEBI:33019"/>
        <dbReference type="ChEBI" id="CHEBI:57502"/>
        <dbReference type="ChEBI" id="CHEBI:58017"/>
        <dbReference type="EC" id="2.4.2.19"/>
    </reaction>
</comment>
<keyword evidence="8 12" id="KW-0808">Transferase</keyword>
<dbReference type="InterPro" id="IPR002638">
    <property type="entry name" value="Quinolinate_PRibosylTrfase_C"/>
</dbReference>
<evidence type="ECO:0000313" key="16">
    <source>
        <dbReference type="EMBL" id="APZ90788.1"/>
    </source>
</evidence>
<evidence type="ECO:0000256" key="11">
    <source>
        <dbReference type="ARBA" id="ARBA00069173"/>
    </source>
</evidence>
<feature type="binding site" evidence="13">
    <location>
        <begin position="144"/>
        <end position="146"/>
    </location>
    <ligand>
        <name>substrate</name>
    </ligand>
</feature>
<dbReference type="Gene3D" id="3.20.20.70">
    <property type="entry name" value="Aldolase class I"/>
    <property type="match status" value="1"/>
</dbReference>
<feature type="binding site" evidence="13">
    <location>
        <position position="178"/>
    </location>
    <ligand>
        <name>substrate</name>
    </ligand>
</feature>
<dbReference type="UniPathway" id="UPA00253">
    <property type="reaction ID" value="UER00331"/>
</dbReference>
<evidence type="ECO:0000259" key="14">
    <source>
        <dbReference type="Pfam" id="PF01729"/>
    </source>
</evidence>
<feature type="domain" description="Quinolinate phosphoribosyl transferase C-terminal" evidence="14">
    <location>
        <begin position="123"/>
        <end position="294"/>
    </location>
</feature>
<dbReference type="InterPro" id="IPR027277">
    <property type="entry name" value="NadC/ModD"/>
</dbReference>
<dbReference type="OrthoDB" id="9782546at2"/>
<dbReference type="GO" id="GO:0004514">
    <property type="term" value="F:nicotinate-nucleotide diphosphorylase (carboxylating) activity"/>
    <property type="evidence" value="ECO:0007669"/>
    <property type="project" value="UniProtKB-EC"/>
</dbReference>
<dbReference type="FunFam" id="3.20.20.70:FF:000030">
    <property type="entry name" value="Nicotinate-nucleotide pyrophosphorylase, carboxylating"/>
    <property type="match status" value="1"/>
</dbReference>
<dbReference type="PANTHER" id="PTHR32179:SF3">
    <property type="entry name" value="NICOTINATE-NUCLEOTIDE PYROPHOSPHORYLASE [CARBOXYLATING]"/>
    <property type="match status" value="1"/>
</dbReference>
<dbReference type="STRING" id="1891926.Fuma_00372"/>
<evidence type="ECO:0000256" key="1">
    <source>
        <dbReference type="ARBA" id="ARBA00003237"/>
    </source>
</evidence>
<dbReference type="PANTHER" id="PTHR32179">
    <property type="entry name" value="NICOTINATE-NUCLEOTIDE PYROPHOSPHORYLASE [CARBOXYLATING]"/>
    <property type="match status" value="1"/>
</dbReference>
<dbReference type="GO" id="GO:0005737">
    <property type="term" value="C:cytoplasm"/>
    <property type="evidence" value="ECO:0007669"/>
    <property type="project" value="TreeGrafter"/>
</dbReference>
<dbReference type="GO" id="GO:0034213">
    <property type="term" value="P:quinolinate catabolic process"/>
    <property type="evidence" value="ECO:0007669"/>
    <property type="project" value="TreeGrafter"/>
</dbReference>
<comment type="pathway">
    <text evidence="2">Cofactor biosynthesis; NAD(+) biosynthesis; nicotinate D-ribonucleotide from quinolinate: step 1/1.</text>
</comment>
<dbReference type="Pfam" id="PF02749">
    <property type="entry name" value="QRPTase_N"/>
    <property type="match status" value="1"/>
</dbReference>
<evidence type="ECO:0000313" key="17">
    <source>
        <dbReference type="Proteomes" id="UP000187735"/>
    </source>
</evidence>
<feature type="binding site" evidence="13">
    <location>
        <begin position="281"/>
        <end position="283"/>
    </location>
    <ligand>
        <name>substrate</name>
    </ligand>
</feature>
<evidence type="ECO:0000256" key="5">
    <source>
        <dbReference type="ARBA" id="ARBA00011944"/>
    </source>
</evidence>
<dbReference type="AlphaFoldDB" id="A0A1P8W9Q8"/>
<dbReference type="SUPFAM" id="SSF54675">
    <property type="entry name" value="Nicotinate/Quinolinate PRTase N-terminal domain-like"/>
    <property type="match status" value="1"/>
</dbReference>
<dbReference type="InterPro" id="IPR037128">
    <property type="entry name" value="Quinolinate_PRibosylTase_N_sf"/>
</dbReference>
<feature type="binding site" evidence="13">
    <location>
        <begin position="260"/>
        <end position="262"/>
    </location>
    <ligand>
        <name>substrate</name>
    </ligand>
</feature>
<dbReference type="PIRSF" id="PIRSF006250">
    <property type="entry name" value="NadC_ModD"/>
    <property type="match status" value="1"/>
</dbReference>
<gene>
    <name evidence="16" type="primary">nadC</name>
    <name evidence="16" type="ORF">Fuma_00372</name>
</gene>
<feature type="domain" description="Quinolinate phosphoribosyl transferase N-terminal" evidence="15">
    <location>
        <begin position="29"/>
        <end position="121"/>
    </location>
</feature>
<evidence type="ECO:0000256" key="12">
    <source>
        <dbReference type="PIRNR" id="PIRNR006250"/>
    </source>
</evidence>
<organism evidence="16 17">
    <name type="scientific">Fuerstiella marisgermanici</name>
    <dbReference type="NCBI Taxonomy" id="1891926"/>
    <lineage>
        <taxon>Bacteria</taxon>
        <taxon>Pseudomonadati</taxon>
        <taxon>Planctomycetota</taxon>
        <taxon>Planctomycetia</taxon>
        <taxon>Planctomycetales</taxon>
        <taxon>Planctomycetaceae</taxon>
        <taxon>Fuerstiella</taxon>
    </lineage>
</organism>
<dbReference type="Proteomes" id="UP000187735">
    <property type="component" value="Chromosome"/>
</dbReference>
<evidence type="ECO:0000256" key="8">
    <source>
        <dbReference type="ARBA" id="ARBA00022679"/>
    </source>
</evidence>
<evidence type="ECO:0000256" key="6">
    <source>
        <dbReference type="ARBA" id="ARBA00022642"/>
    </source>
</evidence>
<feature type="binding site" evidence="13">
    <location>
        <position position="111"/>
    </location>
    <ligand>
        <name>substrate</name>
    </ligand>
</feature>
<dbReference type="NCBIfam" id="TIGR00078">
    <property type="entry name" value="nadC"/>
    <property type="match status" value="1"/>
</dbReference>
<evidence type="ECO:0000256" key="2">
    <source>
        <dbReference type="ARBA" id="ARBA00004893"/>
    </source>
</evidence>
<dbReference type="CDD" id="cd01572">
    <property type="entry name" value="QPRTase"/>
    <property type="match status" value="1"/>
</dbReference>
<protein>
    <recommendedName>
        <fullName evidence="11">Probable nicotinate-nucleotide pyrophosphorylase [carboxylating]</fullName>
        <ecNumber evidence="5">2.4.2.19</ecNumber>
    </recommendedName>
    <alternativeName>
        <fullName evidence="9">Quinolinate phosphoribosyltransferase [decarboxylating]</fullName>
    </alternativeName>
</protein>
<feature type="binding site" evidence="13">
    <location>
        <position position="213"/>
    </location>
    <ligand>
        <name>substrate</name>
    </ligand>
</feature>
<comment type="subunit">
    <text evidence="4">Hexamer formed by 3 homodimers.</text>
</comment>
<dbReference type="EMBL" id="CP017641">
    <property type="protein sequence ID" value="APZ90788.1"/>
    <property type="molecule type" value="Genomic_DNA"/>
</dbReference>
<name>A0A1P8W9Q8_9PLAN</name>
<evidence type="ECO:0000259" key="15">
    <source>
        <dbReference type="Pfam" id="PF02749"/>
    </source>
</evidence>
<reference evidence="16 17" key="1">
    <citation type="journal article" date="2016" name="Front. Microbiol.">
        <title>Fuerstia marisgermanicae gen. nov., sp. nov., an Unusual Member of the Phylum Planctomycetes from the German Wadden Sea.</title>
        <authorList>
            <person name="Kohn T."/>
            <person name="Heuer A."/>
            <person name="Jogler M."/>
            <person name="Vollmers J."/>
            <person name="Boedeker C."/>
            <person name="Bunk B."/>
            <person name="Rast P."/>
            <person name="Borchert D."/>
            <person name="Glockner I."/>
            <person name="Freese H.M."/>
            <person name="Klenk H.P."/>
            <person name="Overmann J."/>
            <person name="Kaster A.K."/>
            <person name="Rohde M."/>
            <person name="Wiegand S."/>
            <person name="Jogler C."/>
        </authorList>
    </citation>
    <scope>NUCLEOTIDE SEQUENCE [LARGE SCALE GENOMIC DNA]</scope>
    <source>
        <strain evidence="16 17">NH11</strain>
    </source>
</reference>
<dbReference type="SUPFAM" id="SSF51690">
    <property type="entry name" value="Nicotinate/Quinolinate PRTase C-terminal domain-like"/>
    <property type="match status" value="1"/>
</dbReference>
<accession>A0A1P8W9Q8</accession>
<dbReference type="InterPro" id="IPR004393">
    <property type="entry name" value="NadC"/>
</dbReference>
<evidence type="ECO:0000256" key="9">
    <source>
        <dbReference type="ARBA" id="ARBA00033102"/>
    </source>
</evidence>
<dbReference type="RefSeq" id="WP_077022635.1">
    <property type="nucleotide sequence ID" value="NZ_CP017641.1"/>
</dbReference>
<comment type="similarity">
    <text evidence="3 12">Belongs to the NadC/ModD family.</text>
</comment>
<keyword evidence="7 12" id="KW-0328">Glycosyltransferase</keyword>
<dbReference type="Gene3D" id="3.90.1170.20">
    <property type="entry name" value="Quinolinate phosphoribosyl transferase, N-terminal domain"/>
    <property type="match status" value="1"/>
</dbReference>
<evidence type="ECO:0000256" key="4">
    <source>
        <dbReference type="ARBA" id="ARBA00011218"/>
    </source>
</evidence>
<dbReference type="Pfam" id="PF01729">
    <property type="entry name" value="QRPTase_C"/>
    <property type="match status" value="1"/>
</dbReference>
<sequence length="301" mass="31951">MADCNSDTLTAADALIDLALAEDLQQLGDLTSQATVPADRDASVDVVARESGRLSGVVLMERVYAALCRREGRDEGVVRVAVHVEDGSLLEPGTIVATVTGPIQLLLTGERIALNFLIHLSGIASKTAEFVKRSEGSGAVILDTRKTLPGYRLLHKYAVRCGGGVNHRMGLFDGMLIKDNHLAARGNSSVADAVIAAREFLAAKSLDLPVEVEVDTLEQLRDALAAKPEIVLLDNMKPSQLQAAVALRNDLAPETRLEASGGVNLETISCIAGTGVDRVSIGAITHSAPALDLGYDWPWKK</sequence>
<proteinExistence type="inferred from homology"/>
<dbReference type="KEGG" id="fmr:Fuma_00372"/>
<feature type="binding site" evidence="13">
    <location>
        <position position="168"/>
    </location>
    <ligand>
        <name>substrate</name>
    </ligand>
</feature>
<dbReference type="InterPro" id="IPR036068">
    <property type="entry name" value="Nicotinate_pribotase-like_C"/>
</dbReference>
<keyword evidence="17" id="KW-1185">Reference proteome</keyword>
<keyword evidence="6" id="KW-0662">Pyridine nucleotide biosynthesis</keyword>
<dbReference type="EC" id="2.4.2.19" evidence="5"/>
<evidence type="ECO:0000256" key="10">
    <source>
        <dbReference type="ARBA" id="ARBA00047445"/>
    </source>
</evidence>
<evidence type="ECO:0000256" key="13">
    <source>
        <dbReference type="PIRSR" id="PIRSR006250-1"/>
    </source>
</evidence>
<comment type="function">
    <text evidence="1">Involved in the catabolism of quinolinic acid (QA).</text>
</comment>
<evidence type="ECO:0000256" key="7">
    <source>
        <dbReference type="ARBA" id="ARBA00022676"/>
    </source>
</evidence>
<dbReference type="InterPro" id="IPR013785">
    <property type="entry name" value="Aldolase_TIM"/>
</dbReference>